<protein>
    <recommendedName>
        <fullName evidence="1">NAD(P)-binding domain-containing protein</fullName>
    </recommendedName>
</protein>
<dbReference type="HOGENOM" id="CLU_025711_3_1_14"/>
<dbReference type="Proteomes" id="UP000032740">
    <property type="component" value="Chromosome"/>
</dbReference>
<dbReference type="EMBL" id="FO681347">
    <property type="protein sequence ID" value="CCV64401.1"/>
    <property type="molecule type" value="Genomic_DNA"/>
</dbReference>
<dbReference type="RefSeq" id="WP_026659432.1">
    <property type="nucleotide sequence ID" value="NC_022538.1"/>
</dbReference>
<dbReference type="PANTHER" id="PTHR43355:SF2">
    <property type="entry name" value="FLAVIN REDUCTASE (NADPH)"/>
    <property type="match status" value="1"/>
</dbReference>
<dbReference type="SUPFAM" id="SSF51735">
    <property type="entry name" value="NAD(P)-binding Rossmann-fold domains"/>
    <property type="match status" value="1"/>
</dbReference>
<accession>U4KRR9</accession>
<evidence type="ECO:0000259" key="1">
    <source>
        <dbReference type="Pfam" id="PF13460"/>
    </source>
</evidence>
<dbReference type="Gene3D" id="3.40.50.720">
    <property type="entry name" value="NAD(P)-binding Rossmann-like Domain"/>
    <property type="match status" value="1"/>
</dbReference>
<dbReference type="PANTHER" id="PTHR43355">
    <property type="entry name" value="FLAVIN REDUCTASE (NADPH)"/>
    <property type="match status" value="1"/>
</dbReference>
<dbReference type="KEGG" id="apal:BN85408240"/>
<gene>
    <name evidence="2" type="ORF">BN85408240</name>
</gene>
<reference evidence="2 3" key="1">
    <citation type="journal article" date="2013" name="J. Mol. Microbiol. Biotechnol.">
        <title>Analysis of the Complete Genomes of Acholeplasma brassicae , A. palmae and A. laidlawii and Their Comparison to the Obligate Parasites from ' Candidatus Phytoplasma'.</title>
        <authorList>
            <person name="Kube M."/>
            <person name="Siewert C."/>
            <person name="Migdoll A.M."/>
            <person name="Duduk B."/>
            <person name="Holz S."/>
            <person name="Rabus R."/>
            <person name="Seemuller E."/>
            <person name="Mitrovic J."/>
            <person name="Muller I."/>
            <person name="Buttner C."/>
            <person name="Reinhardt R."/>
        </authorList>
    </citation>
    <scope>NUCLEOTIDE SEQUENCE [LARGE SCALE GENOMIC DNA]</scope>
    <source>
        <strain evidence="2 3">J233</strain>
    </source>
</reference>
<dbReference type="Pfam" id="PF13460">
    <property type="entry name" value="NAD_binding_10"/>
    <property type="match status" value="1"/>
</dbReference>
<feature type="domain" description="NAD(P)-binding" evidence="1">
    <location>
        <begin position="7"/>
        <end position="197"/>
    </location>
</feature>
<proteinExistence type="predicted"/>
<sequence>MKIAVIGASGFTGKAVVFEALKNGHSVYAVSRSGKFEPQANLTVIHENVNHVDALSEKIKDADLIISSFNAGWENPNLYNDFLEGSRSIIKMARNLDKRLVIIGGASSLYDPRTNETLYANASKEMKQMVKGAYDLYQELKEDKSVKWTFVSPAIELNDNKPTYTYNIGSDYILFNQEGKSTVSIFDLADLTINAAASDLNIYKRLTLSDR</sequence>
<dbReference type="OrthoDB" id="9785372at2"/>
<keyword evidence="3" id="KW-1185">Reference proteome</keyword>
<dbReference type="GO" id="GO:0016646">
    <property type="term" value="F:oxidoreductase activity, acting on the CH-NH group of donors, NAD or NADP as acceptor"/>
    <property type="evidence" value="ECO:0007669"/>
    <property type="project" value="TreeGrafter"/>
</dbReference>
<dbReference type="InterPro" id="IPR051606">
    <property type="entry name" value="Polyketide_Oxido-like"/>
</dbReference>
<dbReference type="AlphaFoldDB" id="U4KRR9"/>
<dbReference type="InterPro" id="IPR016040">
    <property type="entry name" value="NAD(P)-bd_dom"/>
</dbReference>
<dbReference type="STRING" id="1318466.BN85408240"/>
<organism evidence="2 3">
    <name type="scientific">Alteracholeplasma palmae (strain ATCC 49389 / J233)</name>
    <name type="common">Acholeplasma palmae</name>
    <dbReference type="NCBI Taxonomy" id="1318466"/>
    <lineage>
        <taxon>Bacteria</taxon>
        <taxon>Bacillati</taxon>
        <taxon>Mycoplasmatota</taxon>
        <taxon>Mollicutes</taxon>
        <taxon>Acholeplasmatales</taxon>
        <taxon>Acholeplasmataceae</taxon>
        <taxon>Acholeplasma</taxon>
    </lineage>
</organism>
<evidence type="ECO:0000313" key="3">
    <source>
        <dbReference type="Proteomes" id="UP000032740"/>
    </source>
</evidence>
<name>U4KRR9_ALTPJ</name>
<evidence type="ECO:0000313" key="2">
    <source>
        <dbReference type="EMBL" id="CCV64401.1"/>
    </source>
</evidence>
<dbReference type="InterPro" id="IPR036291">
    <property type="entry name" value="NAD(P)-bd_dom_sf"/>
</dbReference>